<evidence type="ECO:0000313" key="4">
    <source>
        <dbReference type="Proteomes" id="UP001175211"/>
    </source>
</evidence>
<dbReference type="RefSeq" id="XP_060334493.1">
    <property type="nucleotide sequence ID" value="XM_060480139.1"/>
</dbReference>
<dbReference type="GO" id="GO:0004672">
    <property type="term" value="F:protein kinase activity"/>
    <property type="evidence" value="ECO:0007669"/>
    <property type="project" value="InterPro"/>
</dbReference>
<dbReference type="Proteomes" id="UP001175211">
    <property type="component" value="Unassembled WGS sequence"/>
</dbReference>
<dbReference type="Pfam" id="PF17667">
    <property type="entry name" value="Pkinase_fungal"/>
    <property type="match status" value="1"/>
</dbReference>
<evidence type="ECO:0000259" key="2">
    <source>
        <dbReference type="PROSITE" id="PS50011"/>
    </source>
</evidence>
<evidence type="ECO:0000313" key="3">
    <source>
        <dbReference type="EMBL" id="KAK0463027.1"/>
    </source>
</evidence>
<feature type="region of interest" description="Disordered" evidence="1">
    <location>
        <begin position="806"/>
        <end position="825"/>
    </location>
</feature>
<dbReference type="Gene3D" id="1.10.510.10">
    <property type="entry name" value="Transferase(Phosphotransferase) domain 1"/>
    <property type="match status" value="1"/>
</dbReference>
<dbReference type="PANTHER" id="PTHR38248:SF2">
    <property type="entry name" value="FUNK1 11"/>
    <property type="match status" value="1"/>
</dbReference>
<feature type="compositionally biased region" description="Acidic residues" evidence="1">
    <location>
        <begin position="808"/>
        <end position="817"/>
    </location>
</feature>
<reference evidence="3" key="1">
    <citation type="submission" date="2023-06" db="EMBL/GenBank/DDBJ databases">
        <authorList>
            <consortium name="Lawrence Berkeley National Laboratory"/>
            <person name="Ahrendt S."/>
            <person name="Sahu N."/>
            <person name="Indic B."/>
            <person name="Wong-Bajracharya J."/>
            <person name="Merenyi Z."/>
            <person name="Ke H.-M."/>
            <person name="Monk M."/>
            <person name="Kocsube S."/>
            <person name="Drula E."/>
            <person name="Lipzen A."/>
            <person name="Balint B."/>
            <person name="Henrissat B."/>
            <person name="Andreopoulos B."/>
            <person name="Martin F.M."/>
            <person name="Harder C.B."/>
            <person name="Rigling D."/>
            <person name="Ford K.L."/>
            <person name="Foster G.D."/>
            <person name="Pangilinan J."/>
            <person name="Papanicolaou A."/>
            <person name="Barry K."/>
            <person name="LaButti K."/>
            <person name="Viragh M."/>
            <person name="Koriabine M."/>
            <person name="Yan M."/>
            <person name="Riley R."/>
            <person name="Champramary S."/>
            <person name="Plett K.L."/>
            <person name="Tsai I.J."/>
            <person name="Slot J."/>
            <person name="Sipos G."/>
            <person name="Plett J."/>
            <person name="Nagy L.G."/>
            <person name="Grigoriev I.V."/>
        </authorList>
    </citation>
    <scope>NUCLEOTIDE SEQUENCE</scope>
    <source>
        <strain evidence="3">CCBAS 213</strain>
    </source>
</reference>
<dbReference type="SUPFAM" id="SSF56112">
    <property type="entry name" value="Protein kinase-like (PK-like)"/>
    <property type="match status" value="1"/>
</dbReference>
<feature type="region of interest" description="Disordered" evidence="1">
    <location>
        <begin position="258"/>
        <end position="315"/>
    </location>
</feature>
<dbReference type="InterPro" id="IPR000719">
    <property type="entry name" value="Prot_kinase_dom"/>
</dbReference>
<dbReference type="EMBL" id="JAUEPS010000008">
    <property type="protein sequence ID" value="KAK0463027.1"/>
    <property type="molecule type" value="Genomic_DNA"/>
</dbReference>
<proteinExistence type="predicted"/>
<dbReference type="PROSITE" id="PS50011">
    <property type="entry name" value="PROTEIN_KINASE_DOM"/>
    <property type="match status" value="1"/>
</dbReference>
<dbReference type="InterPro" id="IPR011009">
    <property type="entry name" value="Kinase-like_dom_sf"/>
</dbReference>
<feature type="domain" description="Protein kinase" evidence="2">
    <location>
        <begin position="489"/>
        <end position="804"/>
    </location>
</feature>
<dbReference type="AlphaFoldDB" id="A0AA39NCC1"/>
<dbReference type="GO" id="GO:0005524">
    <property type="term" value="F:ATP binding"/>
    <property type="evidence" value="ECO:0007669"/>
    <property type="project" value="InterPro"/>
</dbReference>
<sequence>MAVAVFFLDPLLSFYPPRFYPDIAMSTKNESKDSAPPSITGRKTPPQNASRLEQLRSAVQSTPLSNHSQSVDPAANPNYLTAHFDQYIEEDLRNRVFMPADYFFPNVFHLPSDWRTNEEIKSRIQDIKTDPVFQQNVTAYVAICNQRNPGEKTFYHPHGVMCNSAFDVLGASDDSNLGIYRQDAKPVAGGVQKTIPDTLGVLRAMFNSSGNVVDNMIDTGPEHNFSWAQAMHWQEFKPKEYFLDEGTDVRYRVLTPEGEDPQGIVRGKTTVHRDPGALLLPVKTSTSRKRPSEDNNSRGGSKYARSATAPQVSDARNGLEHSAALSSVREGVVGGDAATDQENETKARRGVRLQCGRYALEMLSSASFRTHCIGALVTVGRIQPLYYDRSIVIVCKPIDMFKYVREPGKAAITTEDVTDEFAAMLVGLGRLTLKQRGIQEAFCTDRDLIRNYQEYLNRCEEDKRDIFKDVKLRLKLKLGKDHKEVEVTLGRIIARQPGIVGRDTCVVEATSAHKGWTGKELIVKISWPAVDRTSEAELVQKARDKARTMKEGAKPDWALDHLPDILLSQDFDYDADSTQAKLVAFFKDALLVEGKKVEYEERVCRITVQERLYPLEDLKTVKEYAQVFFDVLQIHKWLYDHPRIIHRDISPGNIMWRRNANGDLCGVLNDFDLSTLRDATGPSSVQRTGTLPYMAYELLINDENGNPPQHLYRHDIESIFYVILLQCCRYDLVTTPEHVILERIKVPSRFDEWYTASRAGLNDKKGNFLMKDIRPIVRSGFTDFKPWVRRLYKRFRNGFRSKLLHDESGDEETESDNETAARDDETAAFEDETLQGRVSYAAIIKTCRKFAGSSLIVHNDQLKEAP</sequence>
<gene>
    <name evidence="3" type="ORF">EV420DRAFT_1745575</name>
</gene>
<organism evidence="3 4">
    <name type="scientific">Armillaria tabescens</name>
    <name type="common">Ringless honey mushroom</name>
    <name type="synonym">Agaricus tabescens</name>
    <dbReference type="NCBI Taxonomy" id="1929756"/>
    <lineage>
        <taxon>Eukaryota</taxon>
        <taxon>Fungi</taxon>
        <taxon>Dikarya</taxon>
        <taxon>Basidiomycota</taxon>
        <taxon>Agaricomycotina</taxon>
        <taxon>Agaricomycetes</taxon>
        <taxon>Agaricomycetidae</taxon>
        <taxon>Agaricales</taxon>
        <taxon>Marasmiineae</taxon>
        <taxon>Physalacriaceae</taxon>
        <taxon>Desarmillaria</taxon>
    </lineage>
</organism>
<protein>
    <recommendedName>
        <fullName evidence="2">Protein kinase domain-containing protein</fullName>
    </recommendedName>
</protein>
<feature type="region of interest" description="Disordered" evidence="1">
    <location>
        <begin position="27"/>
        <end position="50"/>
    </location>
</feature>
<name>A0AA39NCC1_ARMTA</name>
<dbReference type="PANTHER" id="PTHR38248">
    <property type="entry name" value="FUNK1 6"/>
    <property type="match status" value="1"/>
</dbReference>
<dbReference type="InterPro" id="IPR040976">
    <property type="entry name" value="Pkinase_fungal"/>
</dbReference>
<accession>A0AA39NCC1</accession>
<evidence type="ECO:0000256" key="1">
    <source>
        <dbReference type="SAM" id="MobiDB-lite"/>
    </source>
</evidence>
<keyword evidence="4" id="KW-1185">Reference proteome</keyword>
<dbReference type="GeneID" id="85363687"/>
<comment type="caution">
    <text evidence="3">The sequence shown here is derived from an EMBL/GenBank/DDBJ whole genome shotgun (WGS) entry which is preliminary data.</text>
</comment>